<dbReference type="Proteomes" id="UP000005713">
    <property type="component" value="Unassembled WGS sequence"/>
</dbReference>
<feature type="domain" description="DUF6795" evidence="2">
    <location>
        <begin position="35"/>
        <end position="135"/>
    </location>
</feature>
<evidence type="ECO:0000259" key="2">
    <source>
        <dbReference type="Pfam" id="PF20598"/>
    </source>
</evidence>
<name>A3K619_SAGS3</name>
<dbReference type="SUPFAM" id="SSF49464">
    <property type="entry name" value="Carboxypeptidase regulatory domain-like"/>
    <property type="match status" value="1"/>
</dbReference>
<proteinExistence type="predicted"/>
<evidence type="ECO:0000256" key="1">
    <source>
        <dbReference type="SAM" id="SignalP"/>
    </source>
</evidence>
<organism evidence="3 4">
    <name type="scientific">Sagittula stellata (strain ATCC 700073 / DSM 11524 / E-37)</name>
    <dbReference type="NCBI Taxonomy" id="388399"/>
    <lineage>
        <taxon>Bacteria</taxon>
        <taxon>Pseudomonadati</taxon>
        <taxon>Pseudomonadota</taxon>
        <taxon>Alphaproteobacteria</taxon>
        <taxon>Rhodobacterales</taxon>
        <taxon>Roseobacteraceae</taxon>
        <taxon>Sagittula</taxon>
    </lineage>
</organism>
<feature type="chain" id="PRO_5002654433" description="DUF6795 domain-containing protein" evidence="1">
    <location>
        <begin position="25"/>
        <end position="153"/>
    </location>
</feature>
<evidence type="ECO:0000313" key="4">
    <source>
        <dbReference type="Proteomes" id="UP000005713"/>
    </source>
</evidence>
<dbReference type="InterPro" id="IPR046474">
    <property type="entry name" value="DUF6795"/>
</dbReference>
<dbReference type="Pfam" id="PF20598">
    <property type="entry name" value="DUF6795"/>
    <property type="match status" value="1"/>
</dbReference>
<accession>A3K619</accession>
<keyword evidence="1" id="KW-0732">Signal</keyword>
<dbReference type="EMBL" id="AAYA01000009">
    <property type="protein sequence ID" value="EBA07558.1"/>
    <property type="molecule type" value="Genomic_DNA"/>
</dbReference>
<dbReference type="InterPro" id="IPR008969">
    <property type="entry name" value="CarboxyPept-like_regulatory"/>
</dbReference>
<sequence>MPFRLLARVALAALILIDAETAMARADEYLCSPMSGQLVDADGAPVPDTPVRRAWYWRGKRGEDSTVTDDSGHFSFGAVPPKRGLFEMIPAREAVTQDFYADLPDGAFQFLYLSTRGLTLNAETDGRPFNVRCAIGVEPHADDIHFGTCTLIE</sequence>
<dbReference type="AlphaFoldDB" id="A3K619"/>
<feature type="signal peptide" evidence="1">
    <location>
        <begin position="1"/>
        <end position="24"/>
    </location>
</feature>
<protein>
    <recommendedName>
        <fullName evidence="2">DUF6795 domain-containing protein</fullName>
    </recommendedName>
</protein>
<reference evidence="3 4" key="1">
    <citation type="submission" date="2006-06" db="EMBL/GenBank/DDBJ databases">
        <authorList>
            <person name="Moran M.A."/>
            <person name="Ferriera S."/>
            <person name="Johnson J."/>
            <person name="Kravitz S."/>
            <person name="Beeson K."/>
            <person name="Sutton G."/>
            <person name="Rogers Y.-H."/>
            <person name="Friedman R."/>
            <person name="Frazier M."/>
            <person name="Venter J.C."/>
        </authorList>
    </citation>
    <scope>NUCLEOTIDE SEQUENCE [LARGE SCALE GENOMIC DNA]</scope>
    <source>
        <strain evidence="3 4">E-37</strain>
    </source>
</reference>
<evidence type="ECO:0000313" key="3">
    <source>
        <dbReference type="EMBL" id="EBA07558.1"/>
    </source>
</evidence>
<gene>
    <name evidence="3" type="ORF">SSE37_22205</name>
</gene>
<keyword evidence="4" id="KW-1185">Reference proteome</keyword>
<comment type="caution">
    <text evidence="3">The sequence shown here is derived from an EMBL/GenBank/DDBJ whole genome shotgun (WGS) entry which is preliminary data.</text>
</comment>